<dbReference type="Proteomes" id="UP000053424">
    <property type="component" value="Unassembled WGS sequence"/>
</dbReference>
<dbReference type="OrthoDB" id="3271097at2759"/>
<dbReference type="HOGENOM" id="CLU_091074_0_0_1"/>
<keyword evidence="3" id="KW-1185">Reference proteome</keyword>
<protein>
    <submittedName>
        <fullName evidence="2">Uncharacterized protein</fullName>
    </submittedName>
</protein>
<reference evidence="3" key="2">
    <citation type="submission" date="2015-01" db="EMBL/GenBank/DDBJ databases">
        <title>Evolutionary Origins and Diversification of the Mycorrhizal Mutualists.</title>
        <authorList>
            <consortium name="DOE Joint Genome Institute"/>
            <consortium name="Mycorrhizal Genomics Consortium"/>
            <person name="Kohler A."/>
            <person name="Kuo A."/>
            <person name="Nagy L.G."/>
            <person name="Floudas D."/>
            <person name="Copeland A."/>
            <person name="Barry K.W."/>
            <person name="Cichocki N."/>
            <person name="Veneault-Fourrey C."/>
            <person name="LaButti K."/>
            <person name="Lindquist E.A."/>
            <person name="Lipzen A."/>
            <person name="Lundell T."/>
            <person name="Morin E."/>
            <person name="Murat C."/>
            <person name="Riley R."/>
            <person name="Ohm R."/>
            <person name="Sun H."/>
            <person name="Tunlid A."/>
            <person name="Henrissat B."/>
            <person name="Grigoriev I.V."/>
            <person name="Hibbett D.S."/>
            <person name="Martin F."/>
        </authorList>
    </citation>
    <scope>NUCLEOTIDE SEQUENCE [LARGE SCALE GENOMIC DNA]</scope>
    <source>
        <strain evidence="3">h7</strain>
    </source>
</reference>
<feature type="compositionally biased region" description="Polar residues" evidence="1">
    <location>
        <begin position="28"/>
        <end position="40"/>
    </location>
</feature>
<dbReference type="STRING" id="686832.A0A0C3BSQ8"/>
<dbReference type="EMBL" id="KN831784">
    <property type="protein sequence ID" value="KIM39695.1"/>
    <property type="molecule type" value="Genomic_DNA"/>
</dbReference>
<feature type="region of interest" description="Disordered" evidence="1">
    <location>
        <begin position="165"/>
        <end position="200"/>
    </location>
</feature>
<evidence type="ECO:0000256" key="1">
    <source>
        <dbReference type="SAM" id="MobiDB-lite"/>
    </source>
</evidence>
<proteinExistence type="predicted"/>
<reference evidence="2 3" key="1">
    <citation type="submission" date="2014-04" db="EMBL/GenBank/DDBJ databases">
        <authorList>
            <consortium name="DOE Joint Genome Institute"/>
            <person name="Kuo A."/>
            <person name="Gay G."/>
            <person name="Dore J."/>
            <person name="Kohler A."/>
            <person name="Nagy L.G."/>
            <person name="Floudas D."/>
            <person name="Copeland A."/>
            <person name="Barry K.W."/>
            <person name="Cichocki N."/>
            <person name="Veneault-Fourrey C."/>
            <person name="LaButti K."/>
            <person name="Lindquist E.A."/>
            <person name="Lipzen A."/>
            <person name="Lundell T."/>
            <person name="Morin E."/>
            <person name="Murat C."/>
            <person name="Sun H."/>
            <person name="Tunlid A."/>
            <person name="Henrissat B."/>
            <person name="Grigoriev I.V."/>
            <person name="Hibbett D.S."/>
            <person name="Martin F."/>
            <person name="Nordberg H.P."/>
            <person name="Cantor M.N."/>
            <person name="Hua S.X."/>
        </authorList>
    </citation>
    <scope>NUCLEOTIDE SEQUENCE [LARGE SCALE GENOMIC DNA]</scope>
    <source>
        <strain evidence="3">h7</strain>
    </source>
</reference>
<gene>
    <name evidence="2" type="ORF">M413DRAFT_11844</name>
</gene>
<evidence type="ECO:0000313" key="2">
    <source>
        <dbReference type="EMBL" id="KIM39695.1"/>
    </source>
</evidence>
<sequence>MAKDKENLASLHATKMKNQPRKGLGLGSHSTTKTAEGSGTDSKEIERLKVEVLLLHKVTANSAGQVSTQCAEVASIPKPRGEAGSKGFKLIREMKLDDTPESKQLYHAIMMVRDSIIKWSIDLSLDFRQVDPDDLSAIFKFTRKTHPYMSKARFPQNWATAKLVKHGNNSQLHNVDSDNDDEEENEDGENKQLDSGEEDE</sequence>
<name>A0A0C3BSQ8_HEBCY</name>
<organism evidence="2 3">
    <name type="scientific">Hebeloma cylindrosporum</name>
    <dbReference type="NCBI Taxonomy" id="76867"/>
    <lineage>
        <taxon>Eukaryota</taxon>
        <taxon>Fungi</taxon>
        <taxon>Dikarya</taxon>
        <taxon>Basidiomycota</taxon>
        <taxon>Agaricomycotina</taxon>
        <taxon>Agaricomycetes</taxon>
        <taxon>Agaricomycetidae</taxon>
        <taxon>Agaricales</taxon>
        <taxon>Agaricineae</taxon>
        <taxon>Hymenogastraceae</taxon>
        <taxon>Hebeloma</taxon>
    </lineage>
</organism>
<accession>A0A0C3BSQ8</accession>
<feature type="compositionally biased region" description="Acidic residues" evidence="1">
    <location>
        <begin position="177"/>
        <end position="187"/>
    </location>
</feature>
<feature type="region of interest" description="Disordered" evidence="1">
    <location>
        <begin position="1"/>
        <end position="42"/>
    </location>
</feature>
<dbReference type="AlphaFoldDB" id="A0A0C3BSQ8"/>
<evidence type="ECO:0000313" key="3">
    <source>
        <dbReference type="Proteomes" id="UP000053424"/>
    </source>
</evidence>